<evidence type="ECO:0000313" key="2">
    <source>
        <dbReference type="EMBL" id="KPM48121.1"/>
    </source>
</evidence>
<feature type="signal peptide" evidence="1">
    <location>
        <begin position="1"/>
        <end position="18"/>
    </location>
</feature>
<protein>
    <submittedName>
        <fullName evidence="2">Membrane protein</fullName>
    </submittedName>
</protein>
<evidence type="ECO:0000256" key="1">
    <source>
        <dbReference type="SAM" id="SignalP"/>
    </source>
</evidence>
<evidence type="ECO:0000313" key="3">
    <source>
        <dbReference type="Proteomes" id="UP000050454"/>
    </source>
</evidence>
<gene>
    <name evidence="2" type="ORF">AFM12_11125</name>
</gene>
<dbReference type="Gene3D" id="2.40.128.490">
    <property type="entry name" value="Uncharacterised protein PF14869, DUF4488"/>
    <property type="match status" value="2"/>
</dbReference>
<dbReference type="Proteomes" id="UP000050454">
    <property type="component" value="Unassembled WGS sequence"/>
</dbReference>
<accession>A0A0P7C276</accession>
<dbReference type="OrthoDB" id="706756at2"/>
<keyword evidence="1" id="KW-0732">Signal</keyword>
<proteinExistence type="predicted"/>
<keyword evidence="3" id="KW-1185">Reference proteome</keyword>
<sequence>MKLLASLSLVLISFFSNAQSLDGSWRVTEINGQAQNNEETVMIYQEGYFVFASKDTGSNHFLGTGGGIYTMDNGVYEETFDFNTYNSEKVGTTVKCDIDFKNNNELTFSYSTPDGLRKETWQRISDEENDLNGTWVITGRKRDGNLSQMTPGARRTVKILGGGRFQWIAFNSETKELSGTGGGTYTAKDGKYIETIDFFSRDDGRVGAELSFDFEVIDDEWHHSGLSSRGAPIYEIWSDYREAYLKKKE</sequence>
<reference evidence="2 3" key="1">
    <citation type="submission" date="2015-07" db="EMBL/GenBank/DDBJ databases">
        <title>The draft genome sequence of Leadbetterella sp. JN14-9.</title>
        <authorList>
            <person name="Liu Y."/>
            <person name="Du J."/>
            <person name="Shao Z."/>
        </authorList>
    </citation>
    <scope>NUCLEOTIDE SEQUENCE [LARGE SCALE GENOMIC DNA]</scope>
    <source>
        <strain evidence="2 3">JN14-9</strain>
    </source>
</reference>
<dbReference type="EMBL" id="LGTQ01000009">
    <property type="protein sequence ID" value="KPM48121.1"/>
    <property type="molecule type" value="Genomic_DNA"/>
</dbReference>
<feature type="chain" id="PRO_5006136470" evidence="1">
    <location>
        <begin position="19"/>
        <end position="249"/>
    </location>
</feature>
<dbReference type="STRING" id="1605367.AFM12_11125"/>
<dbReference type="PATRIC" id="fig|1605367.3.peg.3617"/>
<organism evidence="2 3">
    <name type="scientific">Jiulongibacter sediminis</name>
    <dbReference type="NCBI Taxonomy" id="1605367"/>
    <lineage>
        <taxon>Bacteria</taxon>
        <taxon>Pseudomonadati</taxon>
        <taxon>Bacteroidota</taxon>
        <taxon>Cytophagia</taxon>
        <taxon>Cytophagales</taxon>
        <taxon>Leadbetterellaceae</taxon>
        <taxon>Jiulongibacter</taxon>
    </lineage>
</organism>
<comment type="caution">
    <text evidence="2">The sequence shown here is derived from an EMBL/GenBank/DDBJ whole genome shotgun (WGS) entry which is preliminary data.</text>
</comment>
<name>A0A0P7C276_9BACT</name>
<dbReference type="RefSeq" id="WP_055148895.1">
    <property type="nucleotide sequence ID" value="NZ_JXSZ01000009.1"/>
</dbReference>
<dbReference type="AlphaFoldDB" id="A0A0P7C276"/>